<dbReference type="Gene3D" id="3.40.30.10">
    <property type="entry name" value="Glutaredoxin"/>
    <property type="match status" value="1"/>
</dbReference>
<feature type="signal peptide" evidence="6">
    <location>
        <begin position="1"/>
        <end position="24"/>
    </location>
</feature>
<evidence type="ECO:0000313" key="8">
    <source>
        <dbReference type="EMBL" id="ROS44847.1"/>
    </source>
</evidence>
<keyword evidence="6" id="KW-0732">Signal</keyword>
<evidence type="ECO:0000256" key="2">
    <source>
        <dbReference type="ARBA" id="ARBA00022748"/>
    </source>
</evidence>
<dbReference type="AlphaFoldDB" id="A0A3N2H7H0"/>
<dbReference type="InterPro" id="IPR013740">
    <property type="entry name" value="Redoxin"/>
</dbReference>
<dbReference type="PROSITE" id="PS00194">
    <property type="entry name" value="THIOREDOXIN_1"/>
    <property type="match status" value="1"/>
</dbReference>
<dbReference type="GO" id="GO:0016491">
    <property type="term" value="F:oxidoreductase activity"/>
    <property type="evidence" value="ECO:0007669"/>
    <property type="project" value="InterPro"/>
</dbReference>
<evidence type="ECO:0000259" key="7">
    <source>
        <dbReference type="PROSITE" id="PS51352"/>
    </source>
</evidence>
<keyword evidence="3" id="KW-0812">Transmembrane</keyword>
<accession>A0A3N2H7H0</accession>
<dbReference type="PANTHER" id="PTHR42852">
    <property type="entry name" value="THIOL:DISULFIDE INTERCHANGE PROTEIN DSBE"/>
    <property type="match status" value="1"/>
</dbReference>
<evidence type="ECO:0000256" key="5">
    <source>
        <dbReference type="ARBA" id="ARBA00023284"/>
    </source>
</evidence>
<evidence type="ECO:0000256" key="4">
    <source>
        <dbReference type="ARBA" id="ARBA00023157"/>
    </source>
</evidence>
<dbReference type="PROSITE" id="PS51352">
    <property type="entry name" value="THIOREDOXIN_2"/>
    <property type="match status" value="1"/>
</dbReference>
<dbReference type="GO" id="GO:0016853">
    <property type="term" value="F:isomerase activity"/>
    <property type="evidence" value="ECO:0007669"/>
    <property type="project" value="UniProtKB-KW"/>
</dbReference>
<keyword evidence="3" id="KW-0735">Signal-anchor</keyword>
<evidence type="ECO:0000256" key="1">
    <source>
        <dbReference type="ARBA" id="ARBA00004196"/>
    </source>
</evidence>
<keyword evidence="9" id="KW-1185">Reference proteome</keyword>
<evidence type="ECO:0000313" key="9">
    <source>
        <dbReference type="Proteomes" id="UP000274843"/>
    </source>
</evidence>
<keyword evidence="8" id="KW-0413">Isomerase</keyword>
<feature type="chain" id="PRO_5018149414" evidence="6">
    <location>
        <begin position="25"/>
        <end position="191"/>
    </location>
</feature>
<dbReference type="CDD" id="cd02966">
    <property type="entry name" value="TlpA_like_family"/>
    <property type="match status" value="1"/>
</dbReference>
<protein>
    <submittedName>
        <fullName evidence="8">Thiol-disulfide isomerase/thioredoxin</fullName>
    </submittedName>
</protein>
<gene>
    <name evidence="8" type="ORF">EDD35_7303</name>
</gene>
<dbReference type="GeneID" id="301848535"/>
<dbReference type="RefSeq" id="WP_231960904.1">
    <property type="nucleotide sequence ID" value="NZ_CBDRCU010000005.1"/>
</dbReference>
<evidence type="ECO:0000256" key="3">
    <source>
        <dbReference type="ARBA" id="ARBA00022968"/>
    </source>
</evidence>
<keyword evidence="5" id="KW-0676">Redox-active center</keyword>
<comment type="caution">
    <text evidence="8">The sequence shown here is derived from an EMBL/GenBank/DDBJ whole genome shotgun (WGS) entry which is preliminary data.</text>
</comment>
<comment type="subcellular location">
    <subcellularLocation>
        <location evidence="1">Cell envelope</location>
    </subcellularLocation>
</comment>
<dbReference type="SUPFAM" id="SSF52833">
    <property type="entry name" value="Thioredoxin-like"/>
    <property type="match status" value="1"/>
</dbReference>
<dbReference type="InterPro" id="IPR013766">
    <property type="entry name" value="Thioredoxin_domain"/>
</dbReference>
<proteinExistence type="predicted"/>
<dbReference type="InterPro" id="IPR036249">
    <property type="entry name" value="Thioredoxin-like_sf"/>
</dbReference>
<dbReference type="GO" id="GO:0017004">
    <property type="term" value="P:cytochrome complex assembly"/>
    <property type="evidence" value="ECO:0007669"/>
    <property type="project" value="UniProtKB-KW"/>
</dbReference>
<evidence type="ECO:0000256" key="6">
    <source>
        <dbReference type="SAM" id="SignalP"/>
    </source>
</evidence>
<dbReference type="PROSITE" id="PS51257">
    <property type="entry name" value="PROKAR_LIPOPROTEIN"/>
    <property type="match status" value="1"/>
</dbReference>
<dbReference type="PANTHER" id="PTHR42852:SF6">
    <property type="entry name" value="THIOL:DISULFIDE INTERCHANGE PROTEIN DSBE"/>
    <property type="match status" value="1"/>
</dbReference>
<organism evidence="8 9">
    <name type="scientific">Amycolatopsis thermoflava</name>
    <dbReference type="NCBI Taxonomy" id="84480"/>
    <lineage>
        <taxon>Bacteria</taxon>
        <taxon>Bacillati</taxon>
        <taxon>Actinomycetota</taxon>
        <taxon>Actinomycetes</taxon>
        <taxon>Pseudonocardiales</taxon>
        <taxon>Pseudonocardiaceae</taxon>
        <taxon>Amycolatopsis</taxon>
        <taxon>Amycolatopsis methanolica group</taxon>
    </lineage>
</organism>
<name>A0A3N2H7H0_9PSEU</name>
<dbReference type="GO" id="GO:0030313">
    <property type="term" value="C:cell envelope"/>
    <property type="evidence" value="ECO:0007669"/>
    <property type="project" value="UniProtKB-SubCell"/>
</dbReference>
<dbReference type="Proteomes" id="UP000274843">
    <property type="component" value="Unassembled WGS sequence"/>
</dbReference>
<dbReference type="InterPro" id="IPR050553">
    <property type="entry name" value="Thioredoxin_ResA/DsbE_sf"/>
</dbReference>
<dbReference type="InterPro" id="IPR017937">
    <property type="entry name" value="Thioredoxin_CS"/>
</dbReference>
<dbReference type="Pfam" id="PF08534">
    <property type="entry name" value="Redoxin"/>
    <property type="match status" value="1"/>
</dbReference>
<sequence length="191" mass="20111">MNWLRAAGALLAAALAIASSGCSAADAGTFQLVSPNGQTSIRYPPHERQTIPDLTGPSVTDPGSTLSVAGYAGRVVVLNVWGSWCPPCRTETHVLKRLSEAHPDVAVLGVNVRDDPDAAADFMRGFAVNYPSMFDESGRILLNLRGIPLSAVPVTLVVDKLQRVASVHLGAVLDADLEPVLRDVLAEPAHA</sequence>
<reference evidence="8 9" key="1">
    <citation type="submission" date="2018-11" db="EMBL/GenBank/DDBJ databases">
        <title>Sequencing the genomes of 1000 actinobacteria strains.</title>
        <authorList>
            <person name="Klenk H.-P."/>
        </authorList>
    </citation>
    <scope>NUCLEOTIDE SEQUENCE [LARGE SCALE GENOMIC DNA]</scope>
    <source>
        <strain evidence="8 9">DSM 44348</strain>
    </source>
</reference>
<keyword evidence="4" id="KW-1015">Disulfide bond</keyword>
<feature type="domain" description="Thioredoxin" evidence="7">
    <location>
        <begin position="45"/>
        <end position="163"/>
    </location>
</feature>
<keyword evidence="2" id="KW-0201">Cytochrome c-type biogenesis</keyword>
<dbReference type="EMBL" id="RKHY01000001">
    <property type="protein sequence ID" value="ROS44847.1"/>
    <property type="molecule type" value="Genomic_DNA"/>
</dbReference>